<dbReference type="AlphaFoldDB" id="A0A9D4JFA6"/>
<reference evidence="1" key="2">
    <citation type="submission" date="2020-11" db="EMBL/GenBank/DDBJ databases">
        <authorList>
            <person name="McCartney M.A."/>
            <person name="Auch B."/>
            <person name="Kono T."/>
            <person name="Mallez S."/>
            <person name="Becker A."/>
            <person name="Gohl D.M."/>
            <person name="Silverstein K.A.T."/>
            <person name="Koren S."/>
            <person name="Bechman K.B."/>
            <person name="Herman A."/>
            <person name="Abrahante J.E."/>
            <person name="Garbe J."/>
        </authorList>
    </citation>
    <scope>NUCLEOTIDE SEQUENCE</scope>
    <source>
        <strain evidence="1">Duluth1</strain>
        <tissue evidence="1">Whole animal</tissue>
    </source>
</reference>
<gene>
    <name evidence="1" type="ORF">DPMN_136162</name>
    <name evidence="2" type="ORF">DPMN_136165</name>
</gene>
<dbReference type="EMBL" id="JAIWYP010000006">
    <property type="protein sequence ID" value="KAH3807817.1"/>
    <property type="molecule type" value="Genomic_DNA"/>
</dbReference>
<evidence type="ECO:0000313" key="1">
    <source>
        <dbReference type="EMBL" id="KAH3807814.1"/>
    </source>
</evidence>
<sequence length="107" mass="12038">MLIAALFERTQTTFAQSALGAHSTAEAGDNEHTYGNTNFAPVYTYYNWSNPSTNTQPVPRGWAQLDSHTKYWANILKLFEKKPENEMPDGWTDGRTVRLLYAILPGA</sequence>
<reference evidence="1" key="1">
    <citation type="journal article" date="2019" name="bioRxiv">
        <title>The Genome of the Zebra Mussel, Dreissena polymorpha: A Resource for Invasive Species Research.</title>
        <authorList>
            <person name="McCartney M.A."/>
            <person name="Auch B."/>
            <person name="Kono T."/>
            <person name="Mallez S."/>
            <person name="Zhang Y."/>
            <person name="Obille A."/>
            <person name="Becker A."/>
            <person name="Abrahante J.E."/>
            <person name="Garbe J."/>
            <person name="Badalamenti J.P."/>
            <person name="Herman A."/>
            <person name="Mangelson H."/>
            <person name="Liachko I."/>
            <person name="Sullivan S."/>
            <person name="Sone E.D."/>
            <person name="Koren S."/>
            <person name="Silverstein K.A.T."/>
            <person name="Beckman K.B."/>
            <person name="Gohl D.M."/>
        </authorList>
    </citation>
    <scope>NUCLEOTIDE SEQUENCE</scope>
    <source>
        <strain evidence="1">Duluth1</strain>
        <tissue evidence="1">Whole animal</tissue>
    </source>
</reference>
<keyword evidence="3" id="KW-1185">Reference proteome</keyword>
<protein>
    <submittedName>
        <fullName evidence="1">Uncharacterized protein</fullName>
    </submittedName>
</protein>
<dbReference type="Proteomes" id="UP000828390">
    <property type="component" value="Unassembled WGS sequence"/>
</dbReference>
<accession>A0A9D4JFA6</accession>
<proteinExistence type="predicted"/>
<organism evidence="1 3">
    <name type="scientific">Dreissena polymorpha</name>
    <name type="common">Zebra mussel</name>
    <name type="synonym">Mytilus polymorpha</name>
    <dbReference type="NCBI Taxonomy" id="45954"/>
    <lineage>
        <taxon>Eukaryota</taxon>
        <taxon>Metazoa</taxon>
        <taxon>Spiralia</taxon>
        <taxon>Lophotrochozoa</taxon>
        <taxon>Mollusca</taxon>
        <taxon>Bivalvia</taxon>
        <taxon>Autobranchia</taxon>
        <taxon>Heteroconchia</taxon>
        <taxon>Euheterodonta</taxon>
        <taxon>Imparidentia</taxon>
        <taxon>Neoheterodontei</taxon>
        <taxon>Myida</taxon>
        <taxon>Dreissenoidea</taxon>
        <taxon>Dreissenidae</taxon>
        <taxon>Dreissena</taxon>
    </lineage>
</organism>
<dbReference type="EMBL" id="JAIWYP010000006">
    <property type="protein sequence ID" value="KAH3807814.1"/>
    <property type="molecule type" value="Genomic_DNA"/>
</dbReference>
<comment type="caution">
    <text evidence="1">The sequence shown here is derived from an EMBL/GenBank/DDBJ whole genome shotgun (WGS) entry which is preliminary data.</text>
</comment>
<name>A0A9D4JFA6_DREPO</name>
<evidence type="ECO:0000313" key="2">
    <source>
        <dbReference type="EMBL" id="KAH3807817.1"/>
    </source>
</evidence>
<evidence type="ECO:0000313" key="3">
    <source>
        <dbReference type="Proteomes" id="UP000828390"/>
    </source>
</evidence>